<dbReference type="Proteomes" id="UP000249056">
    <property type="component" value="Unassembled WGS sequence"/>
</dbReference>
<protein>
    <submittedName>
        <fullName evidence="1">Uncharacterized protein</fullName>
    </submittedName>
</protein>
<reference evidence="1 2" key="1">
    <citation type="submission" date="2018-06" db="EMBL/GenBank/DDBJ databases">
        <title>Genome Sequence of the Brown Rot Fungal Pathogen Monilinia fructigena.</title>
        <authorList>
            <person name="Landi L."/>
            <person name="De Miccolis Angelini R.M."/>
            <person name="Pollastro S."/>
            <person name="Abate D."/>
            <person name="Faretra F."/>
            <person name="Romanazzi G."/>
        </authorList>
    </citation>
    <scope>NUCLEOTIDE SEQUENCE [LARGE SCALE GENOMIC DNA]</scope>
    <source>
        <strain evidence="1 2">Mfrg269</strain>
    </source>
</reference>
<gene>
    <name evidence="1" type="ORF">DID88_006346</name>
</gene>
<keyword evidence="2" id="KW-1185">Reference proteome</keyword>
<dbReference type="AlphaFoldDB" id="A0A395J2U1"/>
<dbReference type="EMBL" id="QKRW01000006">
    <property type="protein sequence ID" value="RAL66661.1"/>
    <property type="molecule type" value="Genomic_DNA"/>
</dbReference>
<evidence type="ECO:0000313" key="1">
    <source>
        <dbReference type="EMBL" id="RAL66661.1"/>
    </source>
</evidence>
<organism evidence="1 2">
    <name type="scientific">Monilinia fructigena</name>
    <dbReference type="NCBI Taxonomy" id="38457"/>
    <lineage>
        <taxon>Eukaryota</taxon>
        <taxon>Fungi</taxon>
        <taxon>Dikarya</taxon>
        <taxon>Ascomycota</taxon>
        <taxon>Pezizomycotina</taxon>
        <taxon>Leotiomycetes</taxon>
        <taxon>Helotiales</taxon>
        <taxon>Sclerotiniaceae</taxon>
        <taxon>Monilinia</taxon>
    </lineage>
</organism>
<comment type="caution">
    <text evidence="1">The sequence shown here is derived from an EMBL/GenBank/DDBJ whole genome shotgun (WGS) entry which is preliminary data.</text>
</comment>
<accession>A0A395J2U1</accession>
<name>A0A395J2U1_9HELO</name>
<evidence type="ECO:0000313" key="2">
    <source>
        <dbReference type="Proteomes" id="UP000249056"/>
    </source>
</evidence>
<proteinExistence type="predicted"/>
<sequence>MSRTVDGYIWKRIPIQLDWHTKDFQLNYCELQSRQMRESSRIKGLFLSRHTNGNNVAKELIRKAIFTASCPLLLLLLLLHHASNCRNDLRVLVSGSALLIVWDSSDGNASAVTGSRSTWGSEDLVDTGTLSAGTSNESVVGKDNEPKALFFPAV</sequence>